<evidence type="ECO:0000313" key="3">
    <source>
        <dbReference type="EMBL" id="SDC20268.1"/>
    </source>
</evidence>
<evidence type="ECO:0000256" key="1">
    <source>
        <dbReference type="PROSITE-ProRule" id="PRU00169"/>
    </source>
</evidence>
<proteinExistence type="predicted"/>
<keyword evidence="4" id="KW-1185">Reference proteome</keyword>
<gene>
    <name evidence="3" type="ORF">SAMN04487779_1001230</name>
</gene>
<dbReference type="GO" id="GO:0000160">
    <property type="term" value="P:phosphorelay signal transduction system"/>
    <property type="evidence" value="ECO:0007669"/>
    <property type="project" value="InterPro"/>
</dbReference>
<accession>A0A1G6JNM1</accession>
<dbReference type="InterPro" id="IPR001789">
    <property type="entry name" value="Sig_transdc_resp-reg_receiver"/>
</dbReference>
<evidence type="ECO:0000313" key="4">
    <source>
        <dbReference type="Proteomes" id="UP000198925"/>
    </source>
</evidence>
<dbReference type="PANTHER" id="PTHR43228:SF1">
    <property type="entry name" value="TWO-COMPONENT RESPONSE REGULATOR ARR22"/>
    <property type="match status" value="1"/>
</dbReference>
<name>A0A1G6JNM1_9PROT</name>
<dbReference type="SMART" id="SM00448">
    <property type="entry name" value="REC"/>
    <property type="match status" value="1"/>
</dbReference>
<dbReference type="AlphaFoldDB" id="A0A1G6JNM1"/>
<organism evidence="3 4">
    <name type="scientific">Belnapia rosea</name>
    <dbReference type="NCBI Taxonomy" id="938405"/>
    <lineage>
        <taxon>Bacteria</taxon>
        <taxon>Pseudomonadati</taxon>
        <taxon>Pseudomonadota</taxon>
        <taxon>Alphaproteobacteria</taxon>
        <taxon>Acetobacterales</taxon>
        <taxon>Roseomonadaceae</taxon>
        <taxon>Belnapia</taxon>
    </lineage>
</organism>
<dbReference type="Proteomes" id="UP000198925">
    <property type="component" value="Unassembled WGS sequence"/>
</dbReference>
<keyword evidence="1" id="KW-0597">Phosphoprotein</keyword>
<reference evidence="3 4" key="1">
    <citation type="submission" date="2016-10" db="EMBL/GenBank/DDBJ databases">
        <authorList>
            <person name="de Groot N.N."/>
        </authorList>
    </citation>
    <scope>NUCLEOTIDE SEQUENCE [LARGE SCALE GENOMIC DNA]</scope>
    <source>
        <strain evidence="3 4">CPCC 100156</strain>
    </source>
</reference>
<dbReference type="Gene3D" id="3.40.50.2300">
    <property type="match status" value="1"/>
</dbReference>
<feature type="modified residue" description="4-aspartylphosphate" evidence="1">
    <location>
        <position position="57"/>
    </location>
</feature>
<dbReference type="RefSeq" id="WP_090659663.1">
    <property type="nucleotide sequence ID" value="NZ_FMZX01000001.1"/>
</dbReference>
<feature type="domain" description="Response regulatory" evidence="2">
    <location>
        <begin position="8"/>
        <end position="124"/>
    </location>
</feature>
<sequence>MTRASPATCLVVDDSRTVRKAARRILEKLGFTVAEAGDGAEALTACRAAMPEVVLLDWNMPVMDGITFLRTARAEFGPEEPVVVLCTTEAAMDRIVEALGAGAQEYIMKPFDEELLRDKLIQAGLLQDQAA</sequence>
<dbReference type="PANTHER" id="PTHR43228">
    <property type="entry name" value="TWO-COMPONENT RESPONSE REGULATOR"/>
    <property type="match status" value="1"/>
</dbReference>
<evidence type="ECO:0000259" key="2">
    <source>
        <dbReference type="PROSITE" id="PS50110"/>
    </source>
</evidence>
<dbReference type="Pfam" id="PF00072">
    <property type="entry name" value="Response_reg"/>
    <property type="match status" value="1"/>
</dbReference>
<dbReference type="EMBL" id="FMZX01000001">
    <property type="protein sequence ID" value="SDC20268.1"/>
    <property type="molecule type" value="Genomic_DNA"/>
</dbReference>
<dbReference type="InterPro" id="IPR052048">
    <property type="entry name" value="ST_Response_Regulator"/>
</dbReference>
<dbReference type="STRING" id="938405.SAMN02927895_00415"/>
<protein>
    <submittedName>
        <fullName evidence="3">Two-component system, chemotaxis family, response regulator CheY</fullName>
    </submittedName>
</protein>
<dbReference type="InterPro" id="IPR011006">
    <property type="entry name" value="CheY-like_superfamily"/>
</dbReference>
<dbReference type="SUPFAM" id="SSF52172">
    <property type="entry name" value="CheY-like"/>
    <property type="match status" value="1"/>
</dbReference>
<dbReference type="PROSITE" id="PS50110">
    <property type="entry name" value="RESPONSE_REGULATORY"/>
    <property type="match status" value="1"/>
</dbReference>